<protein>
    <submittedName>
        <fullName evidence="1">Uncharacterized protein</fullName>
    </submittedName>
</protein>
<evidence type="ECO:0000313" key="1">
    <source>
        <dbReference type="EMBL" id="KYQ49421.1"/>
    </source>
</evidence>
<dbReference type="Proteomes" id="UP000075809">
    <property type="component" value="Unassembled WGS sequence"/>
</dbReference>
<organism evidence="1 2">
    <name type="scientific">Mycetomoellerius zeteki</name>
    <dbReference type="NCBI Taxonomy" id="64791"/>
    <lineage>
        <taxon>Eukaryota</taxon>
        <taxon>Metazoa</taxon>
        <taxon>Ecdysozoa</taxon>
        <taxon>Arthropoda</taxon>
        <taxon>Hexapoda</taxon>
        <taxon>Insecta</taxon>
        <taxon>Pterygota</taxon>
        <taxon>Neoptera</taxon>
        <taxon>Endopterygota</taxon>
        <taxon>Hymenoptera</taxon>
        <taxon>Apocrita</taxon>
        <taxon>Aculeata</taxon>
        <taxon>Formicoidea</taxon>
        <taxon>Formicidae</taxon>
        <taxon>Myrmicinae</taxon>
        <taxon>Mycetomoellerius</taxon>
    </lineage>
</organism>
<keyword evidence="2" id="KW-1185">Reference proteome</keyword>
<accession>A0A151WNQ7</accession>
<gene>
    <name evidence="1" type="ORF">ALC60_11527</name>
</gene>
<name>A0A151WNQ7_9HYME</name>
<proteinExistence type="predicted"/>
<dbReference type="EMBL" id="KQ982907">
    <property type="protein sequence ID" value="KYQ49421.1"/>
    <property type="molecule type" value="Genomic_DNA"/>
</dbReference>
<dbReference type="AlphaFoldDB" id="A0A151WNQ7"/>
<sequence length="223" mass="25230">MISSFICSLDLLGARPVEEPTKFTLDNIQNNTENAVPSKLEIIKELLERVSDAIRIGRGRFVNFIILARNIIINRAEHINSEFRSDLDPSIVKSDKPQSRTSIQPIQDTTSIVLFQPIPQEGIRLENETAQGILEKRKPDNIRRLLDSFLTPKPLIDRIKDEEKYGNRGDKFIGIGRVFINGFENFSNFLNNLVEFPTGIAKQTSRGITQTLDKLGARIIGLE</sequence>
<evidence type="ECO:0000313" key="2">
    <source>
        <dbReference type="Proteomes" id="UP000075809"/>
    </source>
</evidence>
<reference evidence="1 2" key="1">
    <citation type="submission" date="2015-09" db="EMBL/GenBank/DDBJ databases">
        <title>Trachymyrmex zeteki WGS genome.</title>
        <authorList>
            <person name="Nygaard S."/>
            <person name="Hu H."/>
            <person name="Boomsma J."/>
            <person name="Zhang G."/>
        </authorList>
    </citation>
    <scope>NUCLEOTIDE SEQUENCE [LARGE SCALE GENOMIC DNA]</scope>
    <source>
        <strain evidence="1">Tzet28-1</strain>
        <tissue evidence="1">Whole body</tissue>
    </source>
</reference>